<dbReference type="Gene3D" id="1.10.1740.10">
    <property type="match status" value="1"/>
</dbReference>
<evidence type="ECO:0000256" key="4">
    <source>
        <dbReference type="ARBA" id="ARBA00023163"/>
    </source>
</evidence>
<dbReference type="InterPro" id="IPR007627">
    <property type="entry name" value="RNA_pol_sigma70_r2"/>
</dbReference>
<dbReference type="InterPro" id="IPR014284">
    <property type="entry name" value="RNA_pol_sigma-70_dom"/>
</dbReference>
<keyword evidence="9" id="KW-1185">Reference proteome</keyword>
<keyword evidence="4" id="KW-0804">Transcription</keyword>
<evidence type="ECO:0000259" key="7">
    <source>
        <dbReference type="Pfam" id="PF08281"/>
    </source>
</evidence>
<protein>
    <submittedName>
        <fullName evidence="8">RNA polymerase subunit sigma-70</fullName>
    </submittedName>
</protein>
<dbReference type="InterPro" id="IPR014327">
    <property type="entry name" value="RNA_pol_sigma70_bacteroid"/>
</dbReference>
<feature type="transmembrane region" description="Helical" evidence="5">
    <location>
        <begin position="187"/>
        <end position="209"/>
    </location>
</feature>
<dbReference type="InterPro" id="IPR013325">
    <property type="entry name" value="RNA_pol_sigma_r2"/>
</dbReference>
<dbReference type="Proteomes" id="UP000238304">
    <property type="component" value="Chromosome"/>
</dbReference>
<evidence type="ECO:0000256" key="1">
    <source>
        <dbReference type="ARBA" id="ARBA00010641"/>
    </source>
</evidence>
<dbReference type="PANTHER" id="PTHR43133:SF46">
    <property type="entry name" value="RNA POLYMERASE SIGMA-70 FACTOR ECF SUBFAMILY"/>
    <property type="match status" value="1"/>
</dbReference>
<proteinExistence type="inferred from homology"/>
<keyword evidence="5" id="KW-0812">Transmembrane</keyword>
<reference evidence="8 9" key="1">
    <citation type="submission" date="2018-02" db="EMBL/GenBank/DDBJ databases">
        <authorList>
            <person name="Holder M.E."/>
            <person name="Ajami N.J."/>
            <person name="Petrosino J.F."/>
        </authorList>
    </citation>
    <scope>NUCLEOTIDE SEQUENCE [LARGE SCALE GENOMIC DNA]</scope>
    <source>
        <strain evidence="8 9">ATCC 33285</strain>
    </source>
</reference>
<dbReference type="SUPFAM" id="SSF88659">
    <property type="entry name" value="Sigma3 and sigma4 domains of RNA polymerase sigma factors"/>
    <property type="match status" value="1"/>
</dbReference>
<evidence type="ECO:0000256" key="3">
    <source>
        <dbReference type="ARBA" id="ARBA00023082"/>
    </source>
</evidence>
<feature type="domain" description="RNA polymerase sigma factor 70 region 4 type 2" evidence="7">
    <location>
        <begin position="130"/>
        <end position="180"/>
    </location>
</feature>
<dbReference type="InterPro" id="IPR036388">
    <property type="entry name" value="WH-like_DNA-bd_sf"/>
</dbReference>
<evidence type="ECO:0000259" key="6">
    <source>
        <dbReference type="Pfam" id="PF04542"/>
    </source>
</evidence>
<dbReference type="SUPFAM" id="SSF88946">
    <property type="entry name" value="Sigma2 domain of RNA polymerase sigma factors"/>
    <property type="match status" value="1"/>
</dbReference>
<keyword evidence="2" id="KW-0805">Transcription regulation</keyword>
<sequence length="211" mass="25175">MQSYTDIPITDNDEILFAKVERGDIVAFTEIYRRYHKLLYVMSYRYLMDTEMAKDAVQHVFTRFWEYRTEVRVGISLKNYLVTMNKNHILNVIRNENNAIAKNYELAQDTPEYEDTLVENLEKKELMSLFYKALEKLPPQKRDICLMKVQEELSNQEIADRLQLSINTIKTHYSEALKLLRVYLHKMLIIVTYLTLLKSLSVYFIVWIIKS</sequence>
<dbReference type="Gene3D" id="1.10.10.10">
    <property type="entry name" value="Winged helix-like DNA-binding domain superfamily/Winged helix DNA-binding domain"/>
    <property type="match status" value="1"/>
</dbReference>
<dbReference type="InterPro" id="IPR013249">
    <property type="entry name" value="RNA_pol_sigma70_r4_t2"/>
</dbReference>
<dbReference type="EMBL" id="CP027231">
    <property type="protein sequence ID" value="AVM53006.1"/>
    <property type="molecule type" value="Genomic_DNA"/>
</dbReference>
<accession>A0ABN5IJS9</accession>
<feature type="domain" description="RNA polymerase sigma-70 region 2" evidence="6">
    <location>
        <begin position="31"/>
        <end position="97"/>
    </location>
</feature>
<dbReference type="Pfam" id="PF08281">
    <property type="entry name" value="Sigma70_r4_2"/>
    <property type="match status" value="1"/>
</dbReference>
<gene>
    <name evidence="8" type="ORF">C4H11_08700</name>
</gene>
<dbReference type="Pfam" id="PF04542">
    <property type="entry name" value="Sigma70_r2"/>
    <property type="match status" value="1"/>
</dbReference>
<evidence type="ECO:0000256" key="2">
    <source>
        <dbReference type="ARBA" id="ARBA00023015"/>
    </source>
</evidence>
<evidence type="ECO:0000256" key="5">
    <source>
        <dbReference type="SAM" id="Phobius"/>
    </source>
</evidence>
<evidence type="ECO:0000313" key="9">
    <source>
        <dbReference type="Proteomes" id="UP000238304"/>
    </source>
</evidence>
<dbReference type="NCBIfam" id="TIGR02937">
    <property type="entry name" value="sigma70-ECF"/>
    <property type="match status" value="1"/>
</dbReference>
<keyword evidence="5" id="KW-1133">Transmembrane helix</keyword>
<comment type="similarity">
    <text evidence="1">Belongs to the sigma-70 factor family. ECF subfamily.</text>
</comment>
<name>A0ABN5IJS9_9BACE</name>
<evidence type="ECO:0000313" key="8">
    <source>
        <dbReference type="EMBL" id="AVM53006.1"/>
    </source>
</evidence>
<dbReference type="PANTHER" id="PTHR43133">
    <property type="entry name" value="RNA POLYMERASE ECF-TYPE SIGMA FACTO"/>
    <property type="match status" value="1"/>
</dbReference>
<dbReference type="InterPro" id="IPR013324">
    <property type="entry name" value="RNA_pol_sigma_r3/r4-like"/>
</dbReference>
<dbReference type="InterPro" id="IPR039425">
    <property type="entry name" value="RNA_pol_sigma-70-like"/>
</dbReference>
<dbReference type="NCBIfam" id="TIGR02985">
    <property type="entry name" value="Sig70_bacteroi1"/>
    <property type="match status" value="1"/>
</dbReference>
<dbReference type="RefSeq" id="WP_106041305.1">
    <property type="nucleotide sequence ID" value="NZ_CALHZC010000057.1"/>
</dbReference>
<keyword evidence="5" id="KW-0472">Membrane</keyword>
<keyword evidence="3" id="KW-0731">Sigma factor</keyword>
<organism evidence="8 9">
    <name type="scientific">Bacteroides zoogleoformans</name>
    <dbReference type="NCBI Taxonomy" id="28119"/>
    <lineage>
        <taxon>Bacteria</taxon>
        <taxon>Pseudomonadati</taxon>
        <taxon>Bacteroidota</taxon>
        <taxon>Bacteroidia</taxon>
        <taxon>Bacteroidales</taxon>
        <taxon>Bacteroidaceae</taxon>
        <taxon>Bacteroides</taxon>
    </lineage>
</organism>